<reference evidence="2 3" key="1">
    <citation type="submission" date="2018-03" db="EMBL/GenBank/DDBJ databases">
        <title>The ancient ancestry and fast evolution of plastids.</title>
        <authorList>
            <person name="Moore K.R."/>
            <person name="Magnabosco C."/>
            <person name="Momper L."/>
            <person name="Gold D.A."/>
            <person name="Bosak T."/>
            <person name="Fournier G.P."/>
        </authorList>
    </citation>
    <scope>NUCLEOTIDE SEQUENCE [LARGE SCALE GENOMIC DNA]</scope>
    <source>
        <strain evidence="2 3">CCALA 037</strain>
    </source>
</reference>
<dbReference type="Proteomes" id="UP000238937">
    <property type="component" value="Unassembled WGS sequence"/>
</dbReference>
<feature type="region of interest" description="Disordered" evidence="1">
    <location>
        <begin position="91"/>
        <end position="110"/>
    </location>
</feature>
<gene>
    <name evidence="2" type="ORF">C7B77_09290</name>
</gene>
<keyword evidence="3" id="KW-1185">Reference proteome</keyword>
<feature type="compositionally biased region" description="Low complexity" evidence="1">
    <location>
        <begin position="12"/>
        <end position="24"/>
    </location>
</feature>
<protein>
    <recommendedName>
        <fullName evidence="4">Tetratricopeptide repeat protein</fullName>
    </recommendedName>
</protein>
<proteinExistence type="predicted"/>
<feature type="region of interest" description="Disordered" evidence="1">
    <location>
        <begin position="1"/>
        <end position="24"/>
    </location>
</feature>
<accession>A0A2T1GHU0</accession>
<comment type="caution">
    <text evidence="2">The sequence shown here is derived from an EMBL/GenBank/DDBJ whole genome shotgun (WGS) entry which is preliminary data.</text>
</comment>
<evidence type="ECO:0000313" key="2">
    <source>
        <dbReference type="EMBL" id="PSB57167.1"/>
    </source>
</evidence>
<dbReference type="EMBL" id="PVWO01000089">
    <property type="protein sequence ID" value="PSB57167.1"/>
    <property type="molecule type" value="Genomic_DNA"/>
</dbReference>
<evidence type="ECO:0000256" key="1">
    <source>
        <dbReference type="SAM" id="MobiDB-lite"/>
    </source>
</evidence>
<dbReference type="Gene3D" id="1.25.40.10">
    <property type="entry name" value="Tetratricopeptide repeat domain"/>
    <property type="match status" value="1"/>
</dbReference>
<organism evidence="2 3">
    <name type="scientific">Chamaesiphon polymorphus CCALA 037</name>
    <dbReference type="NCBI Taxonomy" id="2107692"/>
    <lineage>
        <taxon>Bacteria</taxon>
        <taxon>Bacillati</taxon>
        <taxon>Cyanobacteriota</taxon>
        <taxon>Cyanophyceae</taxon>
        <taxon>Gomontiellales</taxon>
        <taxon>Chamaesiphonaceae</taxon>
        <taxon>Chamaesiphon</taxon>
    </lineage>
</organism>
<name>A0A2T1GHU0_9CYAN</name>
<sequence>MISSSLDRPAVNENAAQSQNAQLQAEEKGFATVLQREPNNQTALKGLVSSRMRRGDILGTKAALERLVKLNPTNTQYKELLDAINKQVAESKNVGTLKPTGSQQSAPTPK</sequence>
<evidence type="ECO:0008006" key="4">
    <source>
        <dbReference type="Google" id="ProtNLM"/>
    </source>
</evidence>
<dbReference type="InterPro" id="IPR011990">
    <property type="entry name" value="TPR-like_helical_dom_sf"/>
</dbReference>
<evidence type="ECO:0000313" key="3">
    <source>
        <dbReference type="Proteomes" id="UP000238937"/>
    </source>
</evidence>
<dbReference type="AlphaFoldDB" id="A0A2T1GHU0"/>